<evidence type="ECO:0000313" key="2">
    <source>
        <dbReference type="Proteomes" id="UP000003935"/>
    </source>
</evidence>
<dbReference type="Proteomes" id="UP000003935">
    <property type="component" value="Chromosome"/>
</dbReference>
<dbReference type="Gene3D" id="2.40.280.10">
    <property type="match status" value="1"/>
</dbReference>
<evidence type="ECO:0000313" key="1">
    <source>
        <dbReference type="EMBL" id="AFP84287.1"/>
    </source>
</evidence>
<dbReference type="EMBL" id="CP003545">
    <property type="protein sequence ID" value="AFP84287.1"/>
    <property type="molecule type" value="Genomic_DNA"/>
</dbReference>
<dbReference type="PATRIC" id="fig|1202540.3.peg.62"/>
<dbReference type="STRING" id="1202540.A357_072"/>
<dbReference type="AlphaFoldDB" id="J3TEP2"/>
<proteinExistence type="predicted"/>
<accession>J3TEP2</accession>
<gene>
    <name evidence="1" type="primary">smpB</name>
    <name evidence="1" type="ORF">A357_072</name>
</gene>
<dbReference type="RefSeq" id="WP_014887586.1">
    <property type="nucleotide sequence ID" value="NC_018418.1"/>
</dbReference>
<sequence length="123" mass="14790">MLKKNKKILIKYFIIKTFISGMILKSNDVLKIKTNIFNINFYIIKFIDNNICLLNNKNKKIIILLLNRKERNIILFYKRNINYDCIPIEVFKLNFIFKLKISIVKKRKINKLNKLLKTNLIAK</sequence>
<dbReference type="InterPro" id="IPR023620">
    <property type="entry name" value="SmpB"/>
</dbReference>
<dbReference type="SUPFAM" id="SSF74982">
    <property type="entry name" value="Small protein B (SmpB)"/>
    <property type="match status" value="1"/>
</dbReference>
<name>J3TEP2_CARRU</name>
<reference evidence="1 2" key="1">
    <citation type="journal article" date="2012" name="Mol. Biol. Evol.">
        <title>Genome reduction and co-evolution between the primary and secondary bacterial symbionts of psyllids.</title>
        <authorList>
            <person name="Sloan D.B."/>
            <person name="Moran N.A."/>
        </authorList>
    </citation>
    <scope>NUCLEOTIDE SEQUENCE [LARGE SCALE GENOMIC DNA]</scope>
    <source>
        <strain evidence="1 2">PC</strain>
    </source>
</reference>
<dbReference type="KEGG" id="crv:A357_072"/>
<organism evidence="1 2">
    <name type="scientific">Candidatus Carsonella ruddii PC isolate NHV</name>
    <dbReference type="NCBI Taxonomy" id="1202540"/>
    <lineage>
        <taxon>Bacteria</taxon>
        <taxon>Pseudomonadati</taxon>
        <taxon>Pseudomonadota</taxon>
        <taxon>Gammaproteobacteria</taxon>
        <taxon>Oceanospirillales</taxon>
        <taxon>Halomonadaceae</taxon>
        <taxon>Zymobacter group</taxon>
        <taxon>Candidatus Carsonella</taxon>
    </lineage>
</organism>
<protein>
    <submittedName>
        <fullName evidence="1">Putative tmRNA-binding protein</fullName>
    </submittedName>
</protein>
<dbReference type="HOGENOM" id="CLU_173847_0_0_6"/>